<evidence type="ECO:0000313" key="5">
    <source>
        <dbReference type="Proteomes" id="UP000070779"/>
    </source>
</evidence>
<accession>A0A081S924</accession>
<dbReference type="EMBL" id="JPGW01000013">
    <property type="protein sequence ID" value="KER07427.1"/>
    <property type="molecule type" value="Genomic_DNA"/>
</dbReference>
<evidence type="ECO:0000313" key="4">
    <source>
        <dbReference type="Proteomes" id="UP000028067"/>
    </source>
</evidence>
<proteinExistence type="predicted"/>
<reference evidence="1 4" key="1">
    <citation type="submission" date="2014-05" db="EMBL/GenBank/DDBJ databases">
        <authorList>
            <person name="Daugherty S.C."/>
            <person name="Tallon L.J."/>
            <person name="Sadzewicz L."/>
            <person name="Kilian M."/>
            <person name="Tettelin H."/>
        </authorList>
    </citation>
    <scope>NUCLEOTIDE SEQUENCE [LARGE SCALE GENOMIC DNA]</scope>
    <source>
        <strain evidence="1 4">SK271</strain>
    </source>
</reference>
<protein>
    <submittedName>
        <fullName evidence="1">Uncharacterized protein</fullName>
    </submittedName>
</protein>
<evidence type="ECO:0000313" key="1">
    <source>
        <dbReference type="EMBL" id="KER07427.1"/>
    </source>
</evidence>
<dbReference type="PATRIC" id="fig|28037.237.peg.666"/>
<comment type="caution">
    <text evidence="1">The sequence shown here is derived from an EMBL/GenBank/DDBJ whole genome shotgun (WGS) entry which is preliminary data.</text>
</comment>
<dbReference type="Proteomes" id="UP000070779">
    <property type="component" value="Unassembled WGS sequence"/>
</dbReference>
<sequence>MVSIRGLFRRNGKEAVTVLLTSFGKWNRFPKLRVVVQ</sequence>
<evidence type="ECO:0000313" key="6">
    <source>
        <dbReference type="Proteomes" id="UP000075618"/>
    </source>
</evidence>
<dbReference type="AlphaFoldDB" id="A0A081S924"/>
<evidence type="ECO:0000313" key="3">
    <source>
        <dbReference type="EMBL" id="KYF34249.1"/>
    </source>
</evidence>
<gene>
    <name evidence="1" type="ORF">SK271_1493</name>
    <name evidence="3" type="ORF">SMI10712_01529</name>
    <name evidence="2" type="ORF">SMIDD22_00663</name>
</gene>
<organism evidence="1 4">
    <name type="scientific">Streptococcus mitis</name>
    <dbReference type="NCBI Taxonomy" id="28037"/>
    <lineage>
        <taxon>Bacteria</taxon>
        <taxon>Bacillati</taxon>
        <taxon>Bacillota</taxon>
        <taxon>Bacilli</taxon>
        <taxon>Lactobacillales</taxon>
        <taxon>Streptococcaceae</taxon>
        <taxon>Streptococcus</taxon>
        <taxon>Streptococcus mitis group</taxon>
    </lineage>
</organism>
<evidence type="ECO:0000313" key="2">
    <source>
        <dbReference type="EMBL" id="KXU13733.1"/>
    </source>
</evidence>
<reference evidence="5 6" key="2">
    <citation type="submission" date="2016-01" db="EMBL/GenBank/DDBJ databases">
        <title>Highly variable Streptococcus oralis are common among viridans streptococci isolated from primates.</title>
        <authorList>
            <person name="Denapaite D."/>
            <person name="Rieger M."/>
            <person name="Koendgen S."/>
            <person name="Brueckner R."/>
            <person name="Ochigava I."/>
            <person name="Kappeler P."/>
            <person name="Maetz-Rensing K."/>
            <person name="Leendertz F."/>
            <person name="Hakenbeck R."/>
        </authorList>
    </citation>
    <scope>NUCLEOTIDE SEQUENCE [LARGE SCALE GENOMIC DNA]</scope>
    <source>
        <strain evidence="3 6">10712</strain>
        <strain evidence="2 5">DD22</strain>
    </source>
</reference>
<dbReference type="Proteomes" id="UP000028067">
    <property type="component" value="Unassembled WGS sequence"/>
</dbReference>
<dbReference type="EMBL" id="LROT01000016">
    <property type="protein sequence ID" value="KYF34249.1"/>
    <property type="molecule type" value="Genomic_DNA"/>
</dbReference>
<name>A0A081S924_STRMT</name>
<dbReference type="Proteomes" id="UP000075618">
    <property type="component" value="Unassembled WGS sequence"/>
</dbReference>
<dbReference type="EMBL" id="LQZD01000190">
    <property type="protein sequence ID" value="KXU13733.1"/>
    <property type="molecule type" value="Genomic_DNA"/>
</dbReference>